<dbReference type="AlphaFoldDB" id="A0A1B8GCB9"/>
<feature type="compositionally biased region" description="Low complexity" evidence="2">
    <location>
        <begin position="260"/>
        <end position="273"/>
    </location>
</feature>
<feature type="region of interest" description="Disordered" evidence="2">
    <location>
        <begin position="260"/>
        <end position="381"/>
    </location>
</feature>
<feature type="compositionally biased region" description="Low complexity" evidence="2">
    <location>
        <begin position="21"/>
        <end position="43"/>
    </location>
</feature>
<dbReference type="Pfam" id="PF08621">
    <property type="entry name" value="RPAP1_N"/>
    <property type="match status" value="1"/>
</dbReference>
<comment type="similarity">
    <text evidence="1">Belongs to the RPAP1 family.</text>
</comment>
<sequence>MSARAERFILDLSDDDEGEDSPTTHPSNNQPSTNTSNPLNPTTAFQTIATPDSFIKDIIERTPSAPKPPSAPVFKQTTTGFPEHRKRGSRFKSSRGGGAVSTPAAAAVEGKDGISPASSRGGGGLGGRGGEDVVDRDEEERRAIDLENQKKIAAMSPEEIETERAELLSALDPNLVRMLMNRGAKKTAPEKVSDAALVHKMKGDLTGDKGEKREMGLEDYLKRANIDDGRGDTWVETPEPRVVDVTEDDTSAVVAAGKGVDSAATAAASIPAGKQATDGKKEEGTRIPKPKGRRIEPTKAVHWLENDEVEPKEIPELQPVSEFKPRGHTHASTSSTTSDQPTDTTTDTTSADRPTTDSTENIDSLHFPRPPTLPDLDPSSPNFLQDLHTAYFPSLPSSSASLAWLAPLPTPGSAADLESTYHPSQTSIPASSLRFDFKGQLLPPRISRAMPVDRGLHHHADAPEAGGYTISELSGLLRSSVPQQRGLAAMVLGRILYRLGKGEWGAGSEVTMGLWRCVEEGGVVGGLVGMAGGENGDEGEGGQGGERHRSVKAYATEAVWLWRMGGGKVMGAI</sequence>
<proteinExistence type="inferred from homology"/>
<protein>
    <recommendedName>
        <fullName evidence="7">RNA polymerase II associated protein 1</fullName>
    </recommendedName>
</protein>
<gene>
    <name evidence="5" type="ORF">VE01_08639</name>
</gene>
<reference evidence="5 6" key="1">
    <citation type="submission" date="2016-03" db="EMBL/GenBank/DDBJ databases">
        <title>Comparative genomics of Pseudogymnoascus destructans, the fungus causing white-nose syndrome of bats.</title>
        <authorList>
            <person name="Palmer J.M."/>
            <person name="Drees K.P."/>
            <person name="Foster J.T."/>
            <person name="Lindner D.L."/>
        </authorList>
    </citation>
    <scope>NUCLEOTIDE SEQUENCE [LARGE SCALE GENOMIC DNA]</scope>
    <source>
        <strain evidence="5 6">UAMH 10579</strain>
    </source>
</reference>
<evidence type="ECO:0008006" key="7">
    <source>
        <dbReference type="Google" id="ProtNLM"/>
    </source>
</evidence>
<evidence type="ECO:0000256" key="2">
    <source>
        <dbReference type="SAM" id="MobiDB-lite"/>
    </source>
</evidence>
<evidence type="ECO:0000256" key="1">
    <source>
        <dbReference type="ARBA" id="ARBA00009953"/>
    </source>
</evidence>
<evidence type="ECO:0000313" key="5">
    <source>
        <dbReference type="EMBL" id="OBT93474.1"/>
    </source>
</evidence>
<dbReference type="EMBL" id="KV460253">
    <property type="protein sequence ID" value="OBT93474.1"/>
    <property type="molecule type" value="Genomic_DNA"/>
</dbReference>
<dbReference type="PANTHER" id="PTHR21483:SF18">
    <property type="entry name" value="RNA POLYMERASE II-ASSOCIATED PROTEIN 1"/>
    <property type="match status" value="1"/>
</dbReference>
<evidence type="ECO:0000259" key="3">
    <source>
        <dbReference type="Pfam" id="PF08620"/>
    </source>
</evidence>
<reference evidence="6" key="2">
    <citation type="journal article" date="2018" name="Nat. Commun.">
        <title>Extreme sensitivity to ultraviolet light in the fungal pathogen causing white-nose syndrome of bats.</title>
        <authorList>
            <person name="Palmer J.M."/>
            <person name="Drees K.P."/>
            <person name="Foster J.T."/>
            <person name="Lindner D.L."/>
        </authorList>
    </citation>
    <scope>NUCLEOTIDE SEQUENCE [LARGE SCALE GENOMIC DNA]</scope>
    <source>
        <strain evidence="6">UAMH 10579</strain>
    </source>
</reference>
<feature type="compositionally biased region" description="Low complexity" evidence="2">
    <location>
        <begin position="330"/>
        <end position="359"/>
    </location>
</feature>
<feature type="domain" description="RPAP1 N-terminal" evidence="4">
    <location>
        <begin position="143"/>
        <end position="186"/>
    </location>
</feature>
<feature type="compositionally biased region" description="Basic residues" evidence="2">
    <location>
        <begin position="84"/>
        <end position="93"/>
    </location>
</feature>
<dbReference type="RefSeq" id="XP_018127207.1">
    <property type="nucleotide sequence ID" value="XM_018278060.2"/>
</dbReference>
<feature type="compositionally biased region" description="Basic and acidic residues" evidence="2">
    <location>
        <begin position="277"/>
        <end position="286"/>
    </location>
</feature>
<dbReference type="Proteomes" id="UP000091956">
    <property type="component" value="Unassembled WGS sequence"/>
</dbReference>
<dbReference type="PANTHER" id="PTHR21483">
    <property type="entry name" value="RNA POLYMERASE II-ASSOCIATED PROTEIN 1"/>
    <property type="match status" value="1"/>
</dbReference>
<dbReference type="Pfam" id="PF08620">
    <property type="entry name" value="RPAP1_C"/>
    <property type="match status" value="1"/>
</dbReference>
<dbReference type="InterPro" id="IPR039913">
    <property type="entry name" value="RPAP1/Rba50"/>
</dbReference>
<dbReference type="InterPro" id="IPR013930">
    <property type="entry name" value="RPAP1_N"/>
</dbReference>
<dbReference type="GO" id="GO:0006366">
    <property type="term" value="P:transcription by RNA polymerase II"/>
    <property type="evidence" value="ECO:0007669"/>
    <property type="project" value="InterPro"/>
</dbReference>
<evidence type="ECO:0000259" key="4">
    <source>
        <dbReference type="Pfam" id="PF08621"/>
    </source>
</evidence>
<name>A0A1B8GCB9_9PEZI</name>
<dbReference type="OrthoDB" id="348201at2759"/>
<organism evidence="5 6">
    <name type="scientific">Pseudogymnoascus verrucosus</name>
    <dbReference type="NCBI Taxonomy" id="342668"/>
    <lineage>
        <taxon>Eukaryota</taxon>
        <taxon>Fungi</taxon>
        <taxon>Dikarya</taxon>
        <taxon>Ascomycota</taxon>
        <taxon>Pezizomycotina</taxon>
        <taxon>Leotiomycetes</taxon>
        <taxon>Thelebolales</taxon>
        <taxon>Thelebolaceae</taxon>
        <taxon>Pseudogymnoascus</taxon>
    </lineage>
</organism>
<feature type="compositionally biased region" description="Basic and acidic residues" evidence="2">
    <location>
        <begin position="129"/>
        <end position="150"/>
    </location>
</feature>
<feature type="domain" description="RPAP1 C-terminal" evidence="3">
    <location>
        <begin position="432"/>
        <end position="499"/>
    </location>
</feature>
<feature type="region of interest" description="Disordered" evidence="2">
    <location>
        <begin position="1"/>
        <end position="150"/>
    </location>
</feature>
<feature type="compositionally biased region" description="Basic and acidic residues" evidence="2">
    <location>
        <begin position="293"/>
        <end position="315"/>
    </location>
</feature>
<accession>A0A1B8GCB9</accession>
<dbReference type="InterPro" id="IPR013929">
    <property type="entry name" value="RPAP1_C"/>
</dbReference>
<keyword evidence="6" id="KW-1185">Reference proteome</keyword>
<dbReference type="STRING" id="342668.A0A1B8GCB9"/>
<evidence type="ECO:0000313" key="6">
    <source>
        <dbReference type="Proteomes" id="UP000091956"/>
    </source>
</evidence>
<dbReference type="GeneID" id="28842025"/>